<dbReference type="PROSITE" id="PS50112">
    <property type="entry name" value="PAS"/>
    <property type="match status" value="1"/>
</dbReference>
<protein>
    <recommendedName>
        <fullName evidence="3">histidine kinase</fullName>
        <ecNumber evidence="3">2.7.13.3</ecNumber>
    </recommendedName>
</protein>
<dbReference type="Gene3D" id="3.30.565.10">
    <property type="entry name" value="Histidine kinase-like ATPase, C-terminal domain"/>
    <property type="match status" value="1"/>
</dbReference>
<evidence type="ECO:0000256" key="8">
    <source>
        <dbReference type="ARBA" id="ARBA00022777"/>
    </source>
</evidence>
<evidence type="ECO:0000256" key="11">
    <source>
        <dbReference type="ARBA" id="ARBA00023012"/>
    </source>
</evidence>
<dbReference type="FunFam" id="3.30.565.10:FF:000010">
    <property type="entry name" value="Sensor histidine kinase RcsC"/>
    <property type="match status" value="1"/>
</dbReference>
<dbReference type="InterPro" id="IPR003018">
    <property type="entry name" value="GAF"/>
</dbReference>
<dbReference type="FunFam" id="1.10.287.130:FF:000004">
    <property type="entry name" value="Ethylene receptor 1"/>
    <property type="match status" value="1"/>
</dbReference>
<keyword evidence="22" id="KW-1185">Reference proteome</keyword>
<dbReference type="InterPro" id="IPR035965">
    <property type="entry name" value="PAS-like_dom_sf"/>
</dbReference>
<dbReference type="InterPro" id="IPR004358">
    <property type="entry name" value="Sig_transdc_His_kin-like_C"/>
</dbReference>
<keyword evidence="11" id="KW-0902">Two-component regulatory system</keyword>
<accession>A0A1T1HDH1</accession>
<dbReference type="Gene3D" id="3.30.450.20">
    <property type="entry name" value="PAS domain"/>
    <property type="match status" value="1"/>
</dbReference>
<organism evidence="21 22">
    <name type="scientific">Oceanospirillum linum</name>
    <dbReference type="NCBI Taxonomy" id="966"/>
    <lineage>
        <taxon>Bacteria</taxon>
        <taxon>Pseudomonadati</taxon>
        <taxon>Pseudomonadota</taxon>
        <taxon>Gammaproteobacteria</taxon>
        <taxon>Oceanospirillales</taxon>
        <taxon>Oceanospirillaceae</taxon>
        <taxon>Oceanospirillum</taxon>
    </lineage>
</organism>
<dbReference type="InterPro" id="IPR000014">
    <property type="entry name" value="PAS"/>
</dbReference>
<dbReference type="InterPro" id="IPR036097">
    <property type="entry name" value="HisK_dim/P_sf"/>
</dbReference>
<dbReference type="GO" id="GO:0005524">
    <property type="term" value="F:ATP binding"/>
    <property type="evidence" value="ECO:0007669"/>
    <property type="project" value="UniProtKB-KW"/>
</dbReference>
<dbReference type="SUPFAM" id="SSF47226">
    <property type="entry name" value="Histidine-containing phosphotransfer domain, HPT domain"/>
    <property type="match status" value="1"/>
</dbReference>
<dbReference type="Pfam" id="PF00072">
    <property type="entry name" value="Response_reg"/>
    <property type="match status" value="1"/>
</dbReference>
<dbReference type="InterPro" id="IPR003594">
    <property type="entry name" value="HATPase_dom"/>
</dbReference>
<dbReference type="SUPFAM" id="SSF55874">
    <property type="entry name" value="ATPase domain of HSP90 chaperone/DNA topoisomerase II/histidine kinase"/>
    <property type="match status" value="1"/>
</dbReference>
<dbReference type="STRING" id="966.BTA35_0207725"/>
<feature type="domain" description="PAS" evidence="18">
    <location>
        <begin position="306"/>
        <end position="344"/>
    </location>
</feature>
<feature type="domain" description="HPt" evidence="20">
    <location>
        <begin position="897"/>
        <end position="989"/>
    </location>
</feature>
<evidence type="ECO:0000256" key="6">
    <source>
        <dbReference type="ARBA" id="ARBA00022692"/>
    </source>
</evidence>
<sequence>MGYLKKVSFWAKHCPENHRHRQLLVKAELARVQKRYKRAMDLYEQAIVAAENSGVPLDTALSYELAARLYKSWQKPVIAETYLHHALKLYQRLGAHAKADHLSQQHQLANPERLSEVPVQPVKPVSGDRQNQILDISSVIQASHAIADEIELASLLGRLISLAMENAGGQRAILALRHEDELFIEAEADLHETPSFFSGLRLEEEQSKLPVNIVHYVYRTKETVVLSNALEHEMFMYDPYLRENQPRSLLCMPILYHGDLTAILYLENRESTDVFTKENLETLRILAAQSAISIENAKLYQSLKESEQEFRSLFENAVEGIFRTTSRGAFLSVNPAFSTLLGFSSPADFLAERSNVRDDCFQEQKQLKHFTALLQRDNRIHSLEAVWLKRDHSLVDVAISARRVASDDGGILYYEGSVTDISERKHREQAEQARLEATLARKKAEAASEAKSQFMATMSHEIRTPMNGILGMTQLLMRGELTADQQAQLQTIYTSGQSLLAILNDVLDFTKAEAGQLALDPHPFRLQEALDEVAAVVQPMADEKELIFDLQLVGATVSMTASDQPLMGDKRALCQILLNLCSNAIKFTGRGGITLRVTAPDSSISSLRFEVQDTGIGIAPDFHGRIFQHFSQADNSVTRRYGGTGLGLSICKQLTELQGGRIGFESEPRKGSTFWVELAYPPVEPCLVESDFASSVLSLTGSSVERPALQSQQPKLTPLSILLVEDTEINQRVAAGLLESDGHHVDVADDGFTALSLHHDHDYDLVLMDIHLPDMDGMETAARMRQHRNPVKANVPIIALTAALTTGEQQRYQQGELDGVLGKPLQYDQLVRLMMDRFGQSADNDYQEDSASEFEDLSGERSVPNAEHSKPDQPDGHQTESDLLALEVIEQHISMLGAEPFRELVTGFHDQYAQLFAELTASLTNGDSATAASLCHRLAGSCANFGLKRLQIEFKALEQQIHERSPDWQPEIEQLRQLYQQSSEQMQAWVENPVKSL</sequence>
<evidence type="ECO:0000256" key="5">
    <source>
        <dbReference type="ARBA" id="ARBA00022679"/>
    </source>
</evidence>
<evidence type="ECO:0000256" key="4">
    <source>
        <dbReference type="ARBA" id="ARBA00022553"/>
    </source>
</evidence>
<dbReference type="SUPFAM" id="SSF55785">
    <property type="entry name" value="PYP-like sensor domain (PAS domain)"/>
    <property type="match status" value="1"/>
</dbReference>
<feature type="compositionally biased region" description="Basic and acidic residues" evidence="15">
    <location>
        <begin position="867"/>
        <end position="878"/>
    </location>
</feature>
<keyword evidence="7" id="KW-0547">Nucleotide-binding</keyword>
<evidence type="ECO:0000256" key="2">
    <source>
        <dbReference type="ARBA" id="ARBA00004370"/>
    </source>
</evidence>
<dbReference type="InterPro" id="IPR029016">
    <property type="entry name" value="GAF-like_dom_sf"/>
</dbReference>
<dbReference type="PANTHER" id="PTHR45339">
    <property type="entry name" value="HYBRID SIGNAL TRANSDUCTION HISTIDINE KINASE J"/>
    <property type="match status" value="1"/>
</dbReference>
<dbReference type="SMART" id="SM00387">
    <property type="entry name" value="HATPase_c"/>
    <property type="match status" value="1"/>
</dbReference>
<dbReference type="Pfam" id="PF13426">
    <property type="entry name" value="PAS_9"/>
    <property type="match status" value="1"/>
</dbReference>
<evidence type="ECO:0000259" key="17">
    <source>
        <dbReference type="PROSITE" id="PS50110"/>
    </source>
</evidence>
<dbReference type="SUPFAM" id="SSF48452">
    <property type="entry name" value="TPR-like"/>
    <property type="match status" value="1"/>
</dbReference>
<dbReference type="Gene3D" id="1.10.287.130">
    <property type="match status" value="1"/>
</dbReference>
<evidence type="ECO:0000259" key="20">
    <source>
        <dbReference type="PROSITE" id="PS50894"/>
    </source>
</evidence>
<dbReference type="PROSITE" id="PS50109">
    <property type="entry name" value="HIS_KIN"/>
    <property type="match status" value="1"/>
</dbReference>
<dbReference type="AlphaFoldDB" id="A0A1T1HDH1"/>
<evidence type="ECO:0000259" key="16">
    <source>
        <dbReference type="PROSITE" id="PS50109"/>
    </source>
</evidence>
<feature type="domain" description="PAC" evidence="19">
    <location>
        <begin position="381"/>
        <end position="433"/>
    </location>
</feature>
<feature type="domain" description="Histidine kinase" evidence="16">
    <location>
        <begin position="457"/>
        <end position="682"/>
    </location>
</feature>
<dbReference type="NCBIfam" id="TIGR00229">
    <property type="entry name" value="sensory_box"/>
    <property type="match status" value="1"/>
</dbReference>
<dbReference type="Gene3D" id="3.30.450.40">
    <property type="match status" value="1"/>
</dbReference>
<dbReference type="InterPro" id="IPR003661">
    <property type="entry name" value="HisK_dim/P_dom"/>
</dbReference>
<feature type="domain" description="Response regulatory" evidence="17">
    <location>
        <begin position="720"/>
        <end position="838"/>
    </location>
</feature>
<gene>
    <name evidence="21" type="ORF">BTA35_0207725</name>
</gene>
<dbReference type="SUPFAM" id="SSF47384">
    <property type="entry name" value="Homodimeric domain of signal transducing histidine kinase"/>
    <property type="match status" value="1"/>
</dbReference>
<dbReference type="CDD" id="cd17546">
    <property type="entry name" value="REC_hyHK_CKI1_RcsC-like"/>
    <property type="match status" value="1"/>
</dbReference>
<evidence type="ECO:0000256" key="13">
    <source>
        <dbReference type="PROSITE-ProRule" id="PRU00110"/>
    </source>
</evidence>
<reference evidence="21" key="1">
    <citation type="submission" date="2017-02" db="EMBL/GenBank/DDBJ databases">
        <title>Draft Genome Sequence of the Salt Water Bacterium Oceanospirillum linum ATCC 11336.</title>
        <authorList>
            <person name="Trachtenberg A.M."/>
            <person name="Carney J.G."/>
            <person name="Linnane J.D."/>
            <person name="Rheaume B.A."/>
            <person name="Pitts N.L."/>
            <person name="Mykles D.L."/>
            <person name="Maclea K.S."/>
        </authorList>
    </citation>
    <scope>NUCLEOTIDE SEQUENCE [LARGE SCALE GENOMIC DNA]</scope>
    <source>
        <strain evidence="21">ATCC 11336</strain>
    </source>
</reference>
<dbReference type="GO" id="GO:0005886">
    <property type="term" value="C:plasma membrane"/>
    <property type="evidence" value="ECO:0007669"/>
    <property type="project" value="UniProtKB-SubCell"/>
</dbReference>
<dbReference type="Pfam" id="PF01627">
    <property type="entry name" value="Hpt"/>
    <property type="match status" value="1"/>
</dbReference>
<dbReference type="Gene3D" id="1.25.40.10">
    <property type="entry name" value="Tetratricopeptide repeat domain"/>
    <property type="match status" value="1"/>
</dbReference>
<dbReference type="Gene3D" id="3.40.50.2300">
    <property type="match status" value="1"/>
</dbReference>
<dbReference type="InterPro" id="IPR001789">
    <property type="entry name" value="Sig_transdc_resp-reg_receiver"/>
</dbReference>
<evidence type="ECO:0000256" key="12">
    <source>
        <dbReference type="ARBA" id="ARBA00023136"/>
    </source>
</evidence>
<comment type="subcellular location">
    <subcellularLocation>
        <location evidence="2">Membrane</location>
    </subcellularLocation>
</comment>
<dbReference type="PROSITE" id="PS50113">
    <property type="entry name" value="PAC"/>
    <property type="match status" value="1"/>
</dbReference>
<comment type="caution">
    <text evidence="21">The sequence shown here is derived from an EMBL/GenBank/DDBJ whole genome shotgun (WGS) entry which is preliminary data.</text>
</comment>
<dbReference type="CDD" id="cd00082">
    <property type="entry name" value="HisKA"/>
    <property type="match status" value="1"/>
</dbReference>
<dbReference type="PANTHER" id="PTHR45339:SF5">
    <property type="entry name" value="HISTIDINE KINASE"/>
    <property type="match status" value="1"/>
</dbReference>
<feature type="modified residue" description="Phosphohistidine" evidence="13">
    <location>
        <position position="936"/>
    </location>
</feature>
<dbReference type="Proteomes" id="UP000190064">
    <property type="component" value="Unassembled WGS sequence"/>
</dbReference>
<evidence type="ECO:0000256" key="14">
    <source>
        <dbReference type="PROSITE-ProRule" id="PRU00169"/>
    </source>
</evidence>
<dbReference type="SMART" id="SM00086">
    <property type="entry name" value="PAC"/>
    <property type="match status" value="1"/>
</dbReference>
<dbReference type="PROSITE" id="PS50110">
    <property type="entry name" value="RESPONSE_REGULATORY"/>
    <property type="match status" value="1"/>
</dbReference>
<comment type="catalytic activity">
    <reaction evidence="1">
        <text>ATP + protein L-histidine = ADP + protein N-phospho-L-histidine.</text>
        <dbReference type="EC" id="2.7.13.3"/>
    </reaction>
</comment>
<dbReference type="CDD" id="cd16922">
    <property type="entry name" value="HATPase_EvgS-ArcB-TorS-like"/>
    <property type="match status" value="1"/>
</dbReference>
<dbReference type="CDD" id="cd00130">
    <property type="entry name" value="PAS"/>
    <property type="match status" value="1"/>
</dbReference>
<keyword evidence="10" id="KW-1133">Transmembrane helix</keyword>
<dbReference type="SMART" id="SM00091">
    <property type="entry name" value="PAS"/>
    <property type="match status" value="1"/>
</dbReference>
<evidence type="ECO:0000256" key="9">
    <source>
        <dbReference type="ARBA" id="ARBA00022840"/>
    </source>
</evidence>
<keyword evidence="5" id="KW-0808">Transferase</keyword>
<dbReference type="InterPro" id="IPR036641">
    <property type="entry name" value="HPT_dom_sf"/>
</dbReference>
<evidence type="ECO:0000256" key="3">
    <source>
        <dbReference type="ARBA" id="ARBA00012438"/>
    </source>
</evidence>
<dbReference type="SMART" id="SM00388">
    <property type="entry name" value="HisKA"/>
    <property type="match status" value="1"/>
</dbReference>
<evidence type="ECO:0000256" key="7">
    <source>
        <dbReference type="ARBA" id="ARBA00022741"/>
    </source>
</evidence>
<dbReference type="Pfam" id="PF02518">
    <property type="entry name" value="HATPase_c"/>
    <property type="match status" value="1"/>
</dbReference>
<keyword evidence="6" id="KW-0812">Transmembrane</keyword>
<evidence type="ECO:0000313" key="21">
    <source>
        <dbReference type="EMBL" id="OOV87875.1"/>
    </source>
</evidence>
<dbReference type="Pfam" id="PF00512">
    <property type="entry name" value="HisKA"/>
    <property type="match status" value="1"/>
</dbReference>
<dbReference type="InterPro" id="IPR000700">
    <property type="entry name" value="PAS-assoc_C"/>
</dbReference>
<dbReference type="PROSITE" id="PS50894">
    <property type="entry name" value="HPT"/>
    <property type="match status" value="1"/>
</dbReference>
<evidence type="ECO:0000259" key="19">
    <source>
        <dbReference type="PROSITE" id="PS50113"/>
    </source>
</evidence>
<keyword evidence="12" id="KW-0472">Membrane</keyword>
<dbReference type="InterPro" id="IPR005467">
    <property type="entry name" value="His_kinase_dom"/>
</dbReference>
<dbReference type="EC" id="2.7.13.3" evidence="3"/>
<evidence type="ECO:0000259" key="18">
    <source>
        <dbReference type="PROSITE" id="PS50112"/>
    </source>
</evidence>
<dbReference type="SMART" id="SM00448">
    <property type="entry name" value="REC"/>
    <property type="match status" value="1"/>
</dbReference>
<dbReference type="PRINTS" id="PR00344">
    <property type="entry name" value="BCTRLSENSOR"/>
</dbReference>
<evidence type="ECO:0000256" key="15">
    <source>
        <dbReference type="SAM" id="MobiDB-lite"/>
    </source>
</evidence>
<keyword evidence="9" id="KW-0067">ATP-binding</keyword>
<dbReference type="SMART" id="SM00065">
    <property type="entry name" value="GAF"/>
    <property type="match status" value="1"/>
</dbReference>
<evidence type="ECO:0000313" key="22">
    <source>
        <dbReference type="Proteomes" id="UP000190064"/>
    </source>
</evidence>
<proteinExistence type="predicted"/>
<dbReference type="SUPFAM" id="SSF55781">
    <property type="entry name" value="GAF domain-like"/>
    <property type="match status" value="1"/>
</dbReference>
<feature type="modified residue" description="4-aspartylphosphate" evidence="14">
    <location>
        <position position="769"/>
    </location>
</feature>
<dbReference type="SUPFAM" id="SSF52172">
    <property type="entry name" value="CheY-like"/>
    <property type="match status" value="1"/>
</dbReference>
<feature type="compositionally biased region" description="Acidic residues" evidence="15">
    <location>
        <begin position="845"/>
        <end position="857"/>
    </location>
</feature>
<dbReference type="EMBL" id="MTSD02000002">
    <property type="protein sequence ID" value="OOV87875.1"/>
    <property type="molecule type" value="Genomic_DNA"/>
</dbReference>
<dbReference type="GO" id="GO:0000155">
    <property type="term" value="F:phosphorelay sensor kinase activity"/>
    <property type="evidence" value="ECO:0007669"/>
    <property type="project" value="InterPro"/>
</dbReference>
<dbReference type="InterPro" id="IPR008207">
    <property type="entry name" value="Sig_transdc_His_kin_Hpt_dom"/>
</dbReference>
<dbReference type="Pfam" id="PF01590">
    <property type="entry name" value="GAF"/>
    <property type="match status" value="1"/>
</dbReference>
<name>A0A1T1HDH1_OCELI</name>
<dbReference type="Gene3D" id="1.20.120.160">
    <property type="entry name" value="HPT domain"/>
    <property type="match status" value="1"/>
</dbReference>
<dbReference type="InterPro" id="IPR001610">
    <property type="entry name" value="PAC"/>
</dbReference>
<keyword evidence="4 14" id="KW-0597">Phosphoprotein</keyword>
<feature type="region of interest" description="Disordered" evidence="15">
    <location>
        <begin position="843"/>
        <end position="878"/>
    </location>
</feature>
<keyword evidence="8" id="KW-0418">Kinase</keyword>
<evidence type="ECO:0000256" key="10">
    <source>
        <dbReference type="ARBA" id="ARBA00022989"/>
    </source>
</evidence>
<dbReference type="InterPro" id="IPR011006">
    <property type="entry name" value="CheY-like_superfamily"/>
</dbReference>
<dbReference type="InterPro" id="IPR011990">
    <property type="entry name" value="TPR-like_helical_dom_sf"/>
</dbReference>
<evidence type="ECO:0000256" key="1">
    <source>
        <dbReference type="ARBA" id="ARBA00000085"/>
    </source>
</evidence>
<dbReference type="InterPro" id="IPR036890">
    <property type="entry name" value="HATPase_C_sf"/>
</dbReference>